<dbReference type="PANTHER" id="PTHR38118">
    <property type="entry name" value="ANCHORED CELL WALL PROTEIN 11-RELATED"/>
    <property type="match status" value="1"/>
</dbReference>
<feature type="transmembrane region" description="Helical" evidence="2">
    <location>
        <begin position="225"/>
        <end position="247"/>
    </location>
</feature>
<dbReference type="EMBL" id="MU006591">
    <property type="protein sequence ID" value="KAF2744090.1"/>
    <property type="molecule type" value="Genomic_DNA"/>
</dbReference>
<keyword evidence="2" id="KW-0812">Transmembrane</keyword>
<feature type="compositionally biased region" description="Low complexity" evidence="1">
    <location>
        <begin position="209"/>
        <end position="224"/>
    </location>
</feature>
<feature type="domain" description="DUF7707" evidence="3">
    <location>
        <begin position="77"/>
        <end position="179"/>
    </location>
</feature>
<dbReference type="InterPro" id="IPR056124">
    <property type="entry name" value="DUF7707"/>
</dbReference>
<gene>
    <name evidence="4" type="ORF">M011DRAFT_470753</name>
</gene>
<keyword evidence="2" id="KW-0472">Membrane</keyword>
<dbReference type="AlphaFoldDB" id="A0A6A6V3C6"/>
<keyword evidence="2" id="KW-1133">Transmembrane helix</keyword>
<name>A0A6A6V3C6_9PLEO</name>
<evidence type="ECO:0000256" key="1">
    <source>
        <dbReference type="SAM" id="MobiDB-lite"/>
    </source>
</evidence>
<keyword evidence="5" id="KW-1185">Reference proteome</keyword>
<evidence type="ECO:0000256" key="2">
    <source>
        <dbReference type="SAM" id="Phobius"/>
    </source>
</evidence>
<dbReference type="PANTHER" id="PTHR38118:SF2">
    <property type="entry name" value="CDP-ALCOHOL PHOSPHATIDYLTRANSFERASE PROTEIN"/>
    <property type="match status" value="1"/>
</dbReference>
<dbReference type="Proteomes" id="UP000799440">
    <property type="component" value="Unassembled WGS sequence"/>
</dbReference>
<proteinExistence type="predicted"/>
<evidence type="ECO:0000313" key="4">
    <source>
        <dbReference type="EMBL" id="KAF2744090.1"/>
    </source>
</evidence>
<organism evidence="4 5">
    <name type="scientific">Sporormia fimetaria CBS 119925</name>
    <dbReference type="NCBI Taxonomy" id="1340428"/>
    <lineage>
        <taxon>Eukaryota</taxon>
        <taxon>Fungi</taxon>
        <taxon>Dikarya</taxon>
        <taxon>Ascomycota</taxon>
        <taxon>Pezizomycotina</taxon>
        <taxon>Dothideomycetes</taxon>
        <taxon>Pleosporomycetidae</taxon>
        <taxon>Pleosporales</taxon>
        <taxon>Sporormiaceae</taxon>
        <taxon>Sporormia</taxon>
    </lineage>
</organism>
<accession>A0A6A6V3C6</accession>
<protein>
    <recommendedName>
        <fullName evidence="3">DUF7707 domain-containing protein</fullName>
    </recommendedName>
</protein>
<feature type="region of interest" description="Disordered" evidence="1">
    <location>
        <begin position="179"/>
        <end position="224"/>
    </location>
</feature>
<feature type="transmembrane region" description="Helical" evidence="2">
    <location>
        <begin position="42"/>
        <end position="61"/>
    </location>
</feature>
<feature type="compositionally biased region" description="Low complexity" evidence="1">
    <location>
        <begin position="190"/>
        <end position="200"/>
    </location>
</feature>
<evidence type="ECO:0000259" key="3">
    <source>
        <dbReference type="Pfam" id="PF24808"/>
    </source>
</evidence>
<dbReference type="Pfam" id="PF24808">
    <property type="entry name" value="DUF7707"/>
    <property type="match status" value="1"/>
</dbReference>
<sequence>MPHSTSVHAPDRRSPGRSHVPTRRLLTLLVQALILRRFRNSAMLFTAVLAAAATFTSFAVAQNETSNLPPGFPPCCSLDPNTIELEQRQEWCRAQRNTCPELCGGINQLDRAGQTCDINTLEYTCKCANGTEPDMAKYQQSVPGLMCFKWYDNCIAASGEDLEFQTQCLNLREERCGNMTTKEPEDDSEPSPSESASPSATSGGDSEESAAPSDDAQASPAPSGAASALVISTPLFVGGIAALFGLAL</sequence>
<reference evidence="4" key="1">
    <citation type="journal article" date="2020" name="Stud. Mycol.">
        <title>101 Dothideomycetes genomes: a test case for predicting lifestyles and emergence of pathogens.</title>
        <authorList>
            <person name="Haridas S."/>
            <person name="Albert R."/>
            <person name="Binder M."/>
            <person name="Bloem J."/>
            <person name="Labutti K."/>
            <person name="Salamov A."/>
            <person name="Andreopoulos B."/>
            <person name="Baker S."/>
            <person name="Barry K."/>
            <person name="Bills G."/>
            <person name="Bluhm B."/>
            <person name="Cannon C."/>
            <person name="Castanera R."/>
            <person name="Culley D."/>
            <person name="Daum C."/>
            <person name="Ezra D."/>
            <person name="Gonzalez J."/>
            <person name="Henrissat B."/>
            <person name="Kuo A."/>
            <person name="Liang C."/>
            <person name="Lipzen A."/>
            <person name="Lutzoni F."/>
            <person name="Magnuson J."/>
            <person name="Mondo S."/>
            <person name="Nolan M."/>
            <person name="Ohm R."/>
            <person name="Pangilinan J."/>
            <person name="Park H.-J."/>
            <person name="Ramirez L."/>
            <person name="Alfaro M."/>
            <person name="Sun H."/>
            <person name="Tritt A."/>
            <person name="Yoshinaga Y."/>
            <person name="Zwiers L.-H."/>
            <person name="Turgeon B."/>
            <person name="Goodwin S."/>
            <person name="Spatafora J."/>
            <person name="Crous P."/>
            <person name="Grigoriev I."/>
        </authorList>
    </citation>
    <scope>NUCLEOTIDE SEQUENCE</scope>
    <source>
        <strain evidence="4">CBS 119925</strain>
    </source>
</reference>
<dbReference type="OrthoDB" id="2121879at2759"/>
<evidence type="ECO:0000313" key="5">
    <source>
        <dbReference type="Proteomes" id="UP000799440"/>
    </source>
</evidence>